<dbReference type="Proteomes" id="UP001596025">
    <property type="component" value="Unassembled WGS sequence"/>
</dbReference>
<keyword evidence="2" id="KW-1185">Reference proteome</keyword>
<evidence type="ECO:0000313" key="1">
    <source>
        <dbReference type="EMBL" id="MFC4693528.1"/>
    </source>
</evidence>
<comment type="caution">
    <text evidence="1">The sequence shown here is derived from an EMBL/GenBank/DDBJ whole genome shotgun (WGS) entry which is preliminary data.</text>
</comment>
<evidence type="ECO:0008006" key="3">
    <source>
        <dbReference type="Google" id="ProtNLM"/>
    </source>
</evidence>
<dbReference type="SUPFAM" id="SSF46785">
    <property type="entry name" value="Winged helix' DNA-binding domain"/>
    <property type="match status" value="1"/>
</dbReference>
<dbReference type="InterPro" id="IPR036390">
    <property type="entry name" value="WH_DNA-bd_sf"/>
</dbReference>
<dbReference type="Gene3D" id="1.10.10.10">
    <property type="entry name" value="Winged helix-like DNA-binding domain superfamily/Winged helix DNA-binding domain"/>
    <property type="match status" value="1"/>
</dbReference>
<name>A0ABV9LHA0_9ACTN</name>
<protein>
    <recommendedName>
        <fullName evidence="3">IclR helix-turn-helix domain-containing protein</fullName>
    </recommendedName>
</protein>
<dbReference type="EMBL" id="JBHSGR010000008">
    <property type="protein sequence ID" value="MFC4693528.1"/>
    <property type="molecule type" value="Genomic_DNA"/>
</dbReference>
<accession>A0ABV9LHA0</accession>
<reference evidence="2" key="1">
    <citation type="journal article" date="2019" name="Int. J. Syst. Evol. Microbiol.">
        <title>The Global Catalogue of Microorganisms (GCM) 10K type strain sequencing project: providing services to taxonomists for standard genome sequencing and annotation.</title>
        <authorList>
            <consortium name="The Broad Institute Genomics Platform"/>
            <consortium name="The Broad Institute Genome Sequencing Center for Infectious Disease"/>
            <person name="Wu L."/>
            <person name="Ma J."/>
        </authorList>
    </citation>
    <scope>NUCLEOTIDE SEQUENCE [LARGE SCALE GENOMIC DNA]</scope>
    <source>
        <strain evidence="2">CCUG 62763</strain>
    </source>
</reference>
<evidence type="ECO:0000313" key="2">
    <source>
        <dbReference type="Proteomes" id="UP001596025"/>
    </source>
</evidence>
<gene>
    <name evidence="1" type="ORF">ACFO3M_09025</name>
</gene>
<proteinExistence type="predicted"/>
<sequence>MTTQDQPGPSGTTRPPPVTAREVALVRVLLAAEPGWQSCTELAAAAGVPVRTARHLLARLCTVGLVDLAPVRPGPRYRLADGSQRGAYLHRVDAAAEVLGLRP</sequence>
<dbReference type="RefSeq" id="WP_387988249.1">
    <property type="nucleotide sequence ID" value="NZ_JBHSGR010000008.1"/>
</dbReference>
<organism evidence="1 2">
    <name type="scientific">Geodermatophilus arenarius</name>
    <dbReference type="NCBI Taxonomy" id="1137990"/>
    <lineage>
        <taxon>Bacteria</taxon>
        <taxon>Bacillati</taxon>
        <taxon>Actinomycetota</taxon>
        <taxon>Actinomycetes</taxon>
        <taxon>Geodermatophilales</taxon>
        <taxon>Geodermatophilaceae</taxon>
        <taxon>Geodermatophilus</taxon>
    </lineage>
</organism>
<dbReference type="InterPro" id="IPR036388">
    <property type="entry name" value="WH-like_DNA-bd_sf"/>
</dbReference>